<accession>A0A518AYF8</accession>
<dbReference type="PANTHER" id="PTHR35303:SF5">
    <property type="entry name" value="OS02G0197800 PROTEIN"/>
    <property type="match status" value="1"/>
</dbReference>
<dbReference type="Gene3D" id="3.30.2020.30">
    <property type="match status" value="1"/>
</dbReference>
<dbReference type="EMBL" id="CP036279">
    <property type="protein sequence ID" value="QDU59758.1"/>
    <property type="molecule type" value="Genomic_DNA"/>
</dbReference>
<dbReference type="Proteomes" id="UP000317093">
    <property type="component" value="Chromosome"/>
</dbReference>
<keyword evidence="1" id="KW-0479">Metal-binding</keyword>
<sequence>MVPPPKAVRLDKTTNRLELSWPDGHAKSHAAHLLRCECRCASCVDEVTGVRILDIASVPADIAIVGANLVGNYAIKLVFSDGHDLGLFTWDRLHDLDDPATT</sequence>
<keyword evidence="2" id="KW-0408">Iron</keyword>
<name>A0A518AYF8_9BACT</name>
<gene>
    <name evidence="4" type="ORF">Pan216_05900</name>
</gene>
<dbReference type="InterPro" id="IPR038492">
    <property type="entry name" value="GBBH-like_N_sf"/>
</dbReference>
<organism evidence="4 5">
    <name type="scientific">Kolteria novifilia</name>
    <dbReference type="NCBI Taxonomy" id="2527975"/>
    <lineage>
        <taxon>Bacteria</taxon>
        <taxon>Pseudomonadati</taxon>
        <taxon>Planctomycetota</taxon>
        <taxon>Planctomycetia</taxon>
        <taxon>Kolteriales</taxon>
        <taxon>Kolteriaceae</taxon>
        <taxon>Kolteria</taxon>
    </lineage>
</organism>
<evidence type="ECO:0000313" key="4">
    <source>
        <dbReference type="EMBL" id="QDU59758.1"/>
    </source>
</evidence>
<dbReference type="AlphaFoldDB" id="A0A518AYF8"/>
<proteinExistence type="predicted"/>
<keyword evidence="5" id="KW-1185">Reference proteome</keyword>
<evidence type="ECO:0000313" key="5">
    <source>
        <dbReference type="Proteomes" id="UP000317093"/>
    </source>
</evidence>
<evidence type="ECO:0000256" key="1">
    <source>
        <dbReference type="ARBA" id="ARBA00022723"/>
    </source>
</evidence>
<evidence type="ECO:0000256" key="2">
    <source>
        <dbReference type="ARBA" id="ARBA00023004"/>
    </source>
</evidence>
<dbReference type="KEGG" id="knv:Pan216_05900"/>
<feature type="domain" description="Gamma-butyrobetaine hydroxylase-like N-terminal" evidence="3">
    <location>
        <begin position="9"/>
        <end position="94"/>
    </location>
</feature>
<reference evidence="4 5" key="1">
    <citation type="submission" date="2019-02" db="EMBL/GenBank/DDBJ databases">
        <title>Deep-cultivation of Planctomycetes and their phenomic and genomic characterization uncovers novel biology.</title>
        <authorList>
            <person name="Wiegand S."/>
            <person name="Jogler M."/>
            <person name="Boedeker C."/>
            <person name="Pinto D."/>
            <person name="Vollmers J."/>
            <person name="Rivas-Marin E."/>
            <person name="Kohn T."/>
            <person name="Peeters S.H."/>
            <person name="Heuer A."/>
            <person name="Rast P."/>
            <person name="Oberbeckmann S."/>
            <person name="Bunk B."/>
            <person name="Jeske O."/>
            <person name="Meyerdierks A."/>
            <person name="Storesund J.E."/>
            <person name="Kallscheuer N."/>
            <person name="Luecker S."/>
            <person name="Lage O.M."/>
            <person name="Pohl T."/>
            <person name="Merkel B.J."/>
            <person name="Hornburger P."/>
            <person name="Mueller R.-W."/>
            <person name="Bruemmer F."/>
            <person name="Labrenz M."/>
            <person name="Spormann A.M."/>
            <person name="Op den Camp H."/>
            <person name="Overmann J."/>
            <person name="Amann R."/>
            <person name="Jetten M.S.M."/>
            <person name="Mascher T."/>
            <person name="Medema M.H."/>
            <person name="Devos D.P."/>
            <person name="Kaster A.-K."/>
            <person name="Ovreas L."/>
            <person name="Rohde M."/>
            <person name="Galperin M.Y."/>
            <person name="Jogler C."/>
        </authorList>
    </citation>
    <scope>NUCLEOTIDE SEQUENCE [LARGE SCALE GENOMIC DNA]</scope>
    <source>
        <strain evidence="4 5">Pan216</strain>
    </source>
</reference>
<dbReference type="PANTHER" id="PTHR35303">
    <property type="entry name" value="OS02G0197800 PROTEIN"/>
    <property type="match status" value="1"/>
</dbReference>
<evidence type="ECO:0000259" key="3">
    <source>
        <dbReference type="Pfam" id="PF06155"/>
    </source>
</evidence>
<protein>
    <recommendedName>
        <fullName evidence="3">Gamma-butyrobetaine hydroxylase-like N-terminal domain-containing protein</fullName>
    </recommendedName>
</protein>
<dbReference type="RefSeq" id="WP_145254533.1">
    <property type="nucleotide sequence ID" value="NZ_CP036279.1"/>
</dbReference>
<dbReference type="GO" id="GO:0046872">
    <property type="term" value="F:metal ion binding"/>
    <property type="evidence" value="ECO:0007669"/>
    <property type="project" value="UniProtKB-KW"/>
</dbReference>
<dbReference type="OrthoDB" id="9794178at2"/>
<dbReference type="Pfam" id="PF06155">
    <property type="entry name" value="GBBH-like_N"/>
    <property type="match status" value="1"/>
</dbReference>
<dbReference type="InterPro" id="IPR010376">
    <property type="entry name" value="GBBH-like_N"/>
</dbReference>